<keyword evidence="2" id="KW-1133">Transmembrane helix</keyword>
<accession>A0A917CSF6</accession>
<dbReference type="RefSeq" id="WP_229728296.1">
    <property type="nucleotide sequence ID" value="NZ_BAABJF010000002.1"/>
</dbReference>
<evidence type="ECO:0008006" key="5">
    <source>
        <dbReference type="Google" id="ProtNLM"/>
    </source>
</evidence>
<evidence type="ECO:0000256" key="2">
    <source>
        <dbReference type="SAM" id="Phobius"/>
    </source>
</evidence>
<gene>
    <name evidence="3" type="ORF">GCM10011365_15920</name>
</gene>
<evidence type="ECO:0000313" key="3">
    <source>
        <dbReference type="EMBL" id="GGF95400.1"/>
    </source>
</evidence>
<comment type="caution">
    <text evidence="3">The sequence shown here is derived from an EMBL/GenBank/DDBJ whole genome shotgun (WGS) entry which is preliminary data.</text>
</comment>
<keyword evidence="2" id="KW-0812">Transmembrane</keyword>
<dbReference type="PIRSF" id="PIRSF029693">
    <property type="entry name" value="UCP029693"/>
    <property type="match status" value="1"/>
</dbReference>
<dbReference type="EMBL" id="BMEO01000005">
    <property type="protein sequence ID" value="GGF95400.1"/>
    <property type="molecule type" value="Genomic_DNA"/>
</dbReference>
<evidence type="ECO:0000313" key="4">
    <source>
        <dbReference type="Proteomes" id="UP000605253"/>
    </source>
</evidence>
<keyword evidence="4" id="KW-1185">Reference proteome</keyword>
<protein>
    <recommendedName>
        <fullName evidence="5">DUF2333 family protein</fullName>
    </recommendedName>
</protein>
<keyword evidence="2" id="KW-0472">Membrane</keyword>
<feature type="region of interest" description="Disordered" evidence="1">
    <location>
        <begin position="1"/>
        <end position="27"/>
    </location>
</feature>
<evidence type="ECO:0000256" key="1">
    <source>
        <dbReference type="SAM" id="MobiDB-lite"/>
    </source>
</evidence>
<dbReference type="Proteomes" id="UP000605253">
    <property type="component" value="Unassembled WGS sequence"/>
</dbReference>
<feature type="transmembrane region" description="Helical" evidence="2">
    <location>
        <begin position="43"/>
        <end position="64"/>
    </location>
</feature>
<dbReference type="InterPro" id="IPR016936">
    <property type="entry name" value="UCP029693"/>
</dbReference>
<reference evidence="3" key="2">
    <citation type="submission" date="2020-09" db="EMBL/GenBank/DDBJ databases">
        <authorList>
            <person name="Sun Q."/>
            <person name="Zhou Y."/>
        </authorList>
    </citation>
    <scope>NUCLEOTIDE SEQUENCE</scope>
    <source>
        <strain evidence="3">CGMCC 1.12181</strain>
    </source>
</reference>
<proteinExistence type="predicted"/>
<reference evidence="3" key="1">
    <citation type="journal article" date="2014" name="Int. J. Syst. Evol. Microbiol.">
        <title>Complete genome sequence of Corynebacterium casei LMG S-19264T (=DSM 44701T), isolated from a smear-ripened cheese.</title>
        <authorList>
            <consortium name="US DOE Joint Genome Institute (JGI-PGF)"/>
            <person name="Walter F."/>
            <person name="Albersmeier A."/>
            <person name="Kalinowski J."/>
            <person name="Ruckert C."/>
        </authorList>
    </citation>
    <scope>NUCLEOTIDE SEQUENCE</scope>
    <source>
        <strain evidence="3">CGMCC 1.12181</strain>
    </source>
</reference>
<sequence length="366" mass="41476">MNNQIPDSDKAVHDEMPADYKAEPGDGGNRYKKKRALTLRKSWRWWGVGLALFLALQVLLVMFFDREPALFDVQVNAEQYAKEHQWRDVTGVTSGAAFLEITDVLLNKPGGYMANDVMPPFLLMDNMPSWEFGVVIQVRDFVRVMRNDISRSQSQSEEDADLADSDPKFHNDHDKWIWPATEGRYKSGREFFTRYMNRLAGSAQPPAEFYARTDNLVVWLNLVEKRLGSLSKRLSASVGEDRINTNSGGDSTAESATYQPSELQVKTPWLQIDNNFYEARGSTWALIHLLKAIEVDFKGVLEKKNALVSLRQIIRELEATQDSIWTPMILNGSGFGFFANHSLVMASYISRANAGVIDLRQLLEDG</sequence>
<feature type="compositionally biased region" description="Basic and acidic residues" evidence="1">
    <location>
        <begin position="7"/>
        <end position="24"/>
    </location>
</feature>
<dbReference type="Pfam" id="PF10095">
    <property type="entry name" value="DUF2333"/>
    <property type="match status" value="1"/>
</dbReference>
<dbReference type="AlphaFoldDB" id="A0A917CSF6"/>
<organism evidence="3 4">
    <name type="scientific">Marinicella pacifica</name>
    <dbReference type="NCBI Taxonomy" id="1171543"/>
    <lineage>
        <taxon>Bacteria</taxon>
        <taxon>Pseudomonadati</taxon>
        <taxon>Pseudomonadota</taxon>
        <taxon>Gammaproteobacteria</taxon>
        <taxon>Lysobacterales</taxon>
        <taxon>Marinicellaceae</taxon>
        <taxon>Marinicella</taxon>
    </lineage>
</organism>
<name>A0A917CSF6_9GAMM</name>